<name>A0ABR2UF83_9PEZI</name>
<evidence type="ECO:0000256" key="1">
    <source>
        <dbReference type="ARBA" id="ARBA00022485"/>
    </source>
</evidence>
<reference evidence="2 3" key="1">
    <citation type="journal article" date="2024" name="J. Plant Pathol.">
        <title>Sequence and assembly of the genome of Seiridium unicorne, isolate CBS 538.82, causal agent of cypress canker disease.</title>
        <authorList>
            <person name="Scali E."/>
            <person name="Rocca G.D."/>
            <person name="Danti R."/>
            <person name="Garbelotto M."/>
            <person name="Barberini S."/>
            <person name="Baroncelli R."/>
            <person name="Emiliani G."/>
        </authorList>
    </citation>
    <scope>NUCLEOTIDE SEQUENCE [LARGE SCALE GENOMIC DNA]</scope>
    <source>
        <strain evidence="2 3">BM-138-508</strain>
    </source>
</reference>
<keyword evidence="1" id="KW-0479">Metal-binding</keyword>
<organism evidence="2 3">
    <name type="scientific">Seiridium unicorne</name>
    <dbReference type="NCBI Taxonomy" id="138068"/>
    <lineage>
        <taxon>Eukaryota</taxon>
        <taxon>Fungi</taxon>
        <taxon>Dikarya</taxon>
        <taxon>Ascomycota</taxon>
        <taxon>Pezizomycotina</taxon>
        <taxon>Sordariomycetes</taxon>
        <taxon>Xylariomycetidae</taxon>
        <taxon>Amphisphaeriales</taxon>
        <taxon>Sporocadaceae</taxon>
        <taxon>Seiridium</taxon>
    </lineage>
</organism>
<keyword evidence="1" id="KW-0411">Iron-sulfur</keyword>
<evidence type="ECO:0000313" key="2">
    <source>
        <dbReference type="EMBL" id="KAK9413282.1"/>
    </source>
</evidence>
<dbReference type="InterPro" id="IPR013785">
    <property type="entry name" value="Aldolase_TIM"/>
</dbReference>
<gene>
    <name evidence="2" type="ORF">SUNI508_02481</name>
</gene>
<protein>
    <submittedName>
        <fullName evidence="2">L-lysine 2,3-aminomutase</fullName>
    </submittedName>
</protein>
<dbReference type="InterPro" id="IPR058240">
    <property type="entry name" value="rSAM_sf"/>
</dbReference>
<dbReference type="InterPro" id="IPR003739">
    <property type="entry name" value="Lys_aminomutase/Glu_NH3_mut"/>
</dbReference>
<dbReference type="PANTHER" id="PTHR30538">
    <property type="entry name" value="LYSINE 2,3-AMINOMUTASE-RELATED"/>
    <property type="match status" value="1"/>
</dbReference>
<dbReference type="SUPFAM" id="SSF102114">
    <property type="entry name" value="Radical SAM enzymes"/>
    <property type="match status" value="1"/>
</dbReference>
<proteinExistence type="predicted"/>
<dbReference type="Proteomes" id="UP001408356">
    <property type="component" value="Unassembled WGS sequence"/>
</dbReference>
<dbReference type="EMBL" id="JARVKF010000440">
    <property type="protein sequence ID" value="KAK9413282.1"/>
    <property type="molecule type" value="Genomic_DNA"/>
</dbReference>
<keyword evidence="1" id="KW-0004">4Fe-4S</keyword>
<comment type="caution">
    <text evidence="2">The sequence shown here is derived from an EMBL/GenBank/DDBJ whole genome shotgun (WGS) entry which is preliminary data.</text>
</comment>
<keyword evidence="3" id="KW-1185">Reference proteome</keyword>
<dbReference type="PANTHER" id="PTHR30538:SF0">
    <property type="entry name" value="L-LYSINE 2,3-AMINOMUTASE AQ_1632-RELATED"/>
    <property type="match status" value="1"/>
</dbReference>
<evidence type="ECO:0000313" key="3">
    <source>
        <dbReference type="Proteomes" id="UP001408356"/>
    </source>
</evidence>
<keyword evidence="1" id="KW-0408">Iron</keyword>
<dbReference type="Gene3D" id="3.20.20.70">
    <property type="entry name" value="Aldolase class I"/>
    <property type="match status" value="1"/>
</dbReference>
<accession>A0ABR2UF83</accession>
<sequence>MSPLIRLRHFTPKQHVGRENLVSHLHRMLSTSLKEVHETLNPVGHDSVVVPDPTPVTYLAKAVGSEETYWKNIPRWGGISTSQFLSHKWQMSNTVQSEKALCEFLAAVLPQDIPPQWDMEEHLRITDIHTPEKFIARVKEGIKRAPMAVRLSPPILSVINWKDPINDPVRRQFIPLASPLNIDHPMAVLDHMQENKYSPVPGLIHRYPDRALFFALVGAGTDTIKKQRFLPLIKKWEPRFEYIEKTPSLEDIVVSGGDTYLLDGPQIRHIGERLLRIPHIRRFRFASKGLSVSPSRLLDPDDDWVDTITELKHRARKLGKHVCIHTHFNSVNEISWVTRRGAQRLYEAGVTVRNQSVLLNGVNNSPEAMCALVHELGNMNIQPYYVYQGDVVPGAEDLRTPMQHSLDLERAVRGQIAGFLVPNFILDLPAEGGLKGEPVEYEYWDPLWSLSKEGQAEVLERCRKD</sequence>